<comment type="similarity">
    <text evidence="2">Belongs to the binding-protein-dependent transport system permease family. FecCD subfamily.</text>
</comment>
<evidence type="ECO:0000256" key="1">
    <source>
        <dbReference type="ARBA" id="ARBA00004651"/>
    </source>
</evidence>
<evidence type="ECO:0000256" key="4">
    <source>
        <dbReference type="ARBA" id="ARBA00022475"/>
    </source>
</evidence>
<feature type="transmembrane region" description="Helical" evidence="8">
    <location>
        <begin position="279"/>
        <end position="309"/>
    </location>
</feature>
<dbReference type="RefSeq" id="WP_148603902.1">
    <property type="nucleotide sequence ID" value="NZ_RXYB01000011.1"/>
</dbReference>
<feature type="transmembrane region" description="Helical" evidence="8">
    <location>
        <begin position="103"/>
        <end position="121"/>
    </location>
</feature>
<keyword evidence="10" id="KW-1185">Reference proteome</keyword>
<evidence type="ECO:0000256" key="3">
    <source>
        <dbReference type="ARBA" id="ARBA00022448"/>
    </source>
</evidence>
<dbReference type="Pfam" id="PF01032">
    <property type="entry name" value="FecCD"/>
    <property type="match status" value="1"/>
</dbReference>
<dbReference type="SUPFAM" id="SSF81345">
    <property type="entry name" value="ABC transporter involved in vitamin B12 uptake, BtuC"/>
    <property type="match status" value="1"/>
</dbReference>
<evidence type="ECO:0000313" key="9">
    <source>
        <dbReference type="EMBL" id="MBC3797687.1"/>
    </source>
</evidence>
<dbReference type="CDD" id="cd06550">
    <property type="entry name" value="TM_ABC_iron-siderophores_like"/>
    <property type="match status" value="1"/>
</dbReference>
<evidence type="ECO:0000256" key="8">
    <source>
        <dbReference type="SAM" id="Phobius"/>
    </source>
</evidence>
<dbReference type="PANTHER" id="PTHR30472">
    <property type="entry name" value="FERRIC ENTEROBACTIN TRANSPORT SYSTEM PERMEASE PROTEIN"/>
    <property type="match status" value="1"/>
</dbReference>
<feature type="transmembrane region" description="Helical" evidence="8">
    <location>
        <begin position="133"/>
        <end position="150"/>
    </location>
</feature>
<keyword evidence="3" id="KW-0813">Transport</keyword>
<comment type="subcellular location">
    <subcellularLocation>
        <location evidence="1">Cell membrane</location>
        <topology evidence="1">Multi-pass membrane protein</topology>
    </subcellularLocation>
</comment>
<dbReference type="EMBL" id="WJBB01000014">
    <property type="protein sequence ID" value="MBC3797687.1"/>
    <property type="molecule type" value="Genomic_DNA"/>
</dbReference>
<feature type="transmembrane region" description="Helical" evidence="8">
    <location>
        <begin position="43"/>
        <end position="62"/>
    </location>
</feature>
<keyword evidence="6 8" id="KW-1133">Transmembrane helix</keyword>
<reference evidence="9 10" key="1">
    <citation type="journal article" date="2020" name="mSystems">
        <title>Defining Genomic and Predicted Metabolic Features of the Acetobacterium Genus.</title>
        <authorList>
            <person name="Ross D.E."/>
            <person name="Marshall C.W."/>
            <person name="Gulliver D."/>
            <person name="May H.D."/>
            <person name="Norman R.S."/>
        </authorList>
    </citation>
    <scope>NUCLEOTIDE SEQUENCE [LARGE SCALE GENOMIC DNA]</scope>
    <source>
        <strain evidence="9 10">DSM 9173</strain>
    </source>
</reference>
<dbReference type="Gene3D" id="1.10.3470.10">
    <property type="entry name" value="ABC transporter involved in vitamin B12 uptake, BtuC"/>
    <property type="match status" value="1"/>
</dbReference>
<evidence type="ECO:0000256" key="6">
    <source>
        <dbReference type="ARBA" id="ARBA00022989"/>
    </source>
</evidence>
<comment type="caution">
    <text evidence="9">The sequence shown here is derived from an EMBL/GenBank/DDBJ whole genome shotgun (WGS) entry which is preliminary data.</text>
</comment>
<dbReference type="InterPro" id="IPR000522">
    <property type="entry name" value="ABC_transptr_permease_BtuC"/>
</dbReference>
<keyword evidence="5 8" id="KW-0812">Transmembrane</keyword>
<sequence length="375" mass="40582">MESTEKPDIKTTPAVYAKLNVIDSYEEERDDEEEEEKRDKTKIIILVSLLILIVVFFVSFVLGRYSVSIKQVGYIFAAKLFNLPQTWTIEQEIVVFQIRLPRILSAILIGAALSISGAAYQGIFKNPMVSPDILGASAGAGFGAAVAILLDYNVFGIQLFAFVFGLMAVGLAYLISSIVGRGNSSILLLVLTGMVVSALFQALISVTKYAADPNDKLPAITFWLMGGLSSITYNDIAMFLVPFIIGAVPIILLKWRLNVLSFSEEEAKALGINTKKLRLVIIFCATLLAAGSVALAGIIGWVGLIIPHLARILVGPNHKDLIPASLIMGATYLLFVDDIARAALSMEIPIGILTAIIGAPFFLFMLLKGKKGAWL</sequence>
<feature type="transmembrane region" description="Helical" evidence="8">
    <location>
        <begin position="187"/>
        <end position="211"/>
    </location>
</feature>
<accession>A0ABR6WME5</accession>
<name>A0ABR6WME5_9FIRM</name>
<feature type="transmembrane region" description="Helical" evidence="8">
    <location>
        <begin position="231"/>
        <end position="253"/>
    </location>
</feature>
<keyword evidence="7 8" id="KW-0472">Membrane</keyword>
<dbReference type="Proteomes" id="UP000653358">
    <property type="component" value="Unassembled WGS sequence"/>
</dbReference>
<proteinExistence type="inferred from homology"/>
<keyword evidence="4" id="KW-1003">Cell membrane</keyword>
<dbReference type="InterPro" id="IPR037294">
    <property type="entry name" value="ABC_BtuC-like"/>
</dbReference>
<gene>
    <name evidence="9" type="ORF">GH807_11585</name>
</gene>
<protein>
    <submittedName>
        <fullName evidence="9">Iron chelate uptake ABC transporter family permease subunit</fullName>
    </submittedName>
</protein>
<feature type="transmembrane region" description="Helical" evidence="8">
    <location>
        <begin position="348"/>
        <end position="367"/>
    </location>
</feature>
<dbReference type="PANTHER" id="PTHR30472:SF70">
    <property type="entry name" value="MOLYBDATE IMPORT SYSTEM PERMEASE PROTEIN MOLB"/>
    <property type="match status" value="1"/>
</dbReference>
<organism evidence="9 10">
    <name type="scientific">Acetobacterium tundrae</name>
    <dbReference type="NCBI Taxonomy" id="132932"/>
    <lineage>
        <taxon>Bacteria</taxon>
        <taxon>Bacillati</taxon>
        <taxon>Bacillota</taxon>
        <taxon>Clostridia</taxon>
        <taxon>Eubacteriales</taxon>
        <taxon>Eubacteriaceae</taxon>
        <taxon>Acetobacterium</taxon>
    </lineage>
</organism>
<evidence type="ECO:0000256" key="2">
    <source>
        <dbReference type="ARBA" id="ARBA00007935"/>
    </source>
</evidence>
<feature type="transmembrane region" description="Helical" evidence="8">
    <location>
        <begin position="321"/>
        <end position="336"/>
    </location>
</feature>
<evidence type="ECO:0000313" key="10">
    <source>
        <dbReference type="Proteomes" id="UP000653358"/>
    </source>
</evidence>
<evidence type="ECO:0000256" key="7">
    <source>
        <dbReference type="ARBA" id="ARBA00023136"/>
    </source>
</evidence>
<evidence type="ECO:0000256" key="5">
    <source>
        <dbReference type="ARBA" id="ARBA00022692"/>
    </source>
</evidence>
<feature type="transmembrane region" description="Helical" evidence="8">
    <location>
        <begin position="156"/>
        <end position="175"/>
    </location>
</feature>